<dbReference type="EMBL" id="VFQC01000001">
    <property type="protein sequence ID" value="TQN32215.1"/>
    <property type="molecule type" value="Genomic_DNA"/>
</dbReference>
<evidence type="ECO:0000313" key="2">
    <source>
        <dbReference type="Proteomes" id="UP000317422"/>
    </source>
</evidence>
<reference evidence="1 2" key="1">
    <citation type="submission" date="2019-06" db="EMBL/GenBank/DDBJ databases">
        <title>Sequencing the genomes of 1000 actinobacteria strains.</title>
        <authorList>
            <person name="Klenk H.-P."/>
        </authorList>
    </citation>
    <scope>NUCLEOTIDE SEQUENCE [LARGE SCALE GENOMIC DNA]</scope>
    <source>
        <strain evidence="1 2">DSM 45015</strain>
    </source>
</reference>
<evidence type="ECO:0008006" key="3">
    <source>
        <dbReference type="Google" id="ProtNLM"/>
    </source>
</evidence>
<comment type="caution">
    <text evidence="1">The sequence shown here is derived from an EMBL/GenBank/DDBJ whole genome shotgun (WGS) entry which is preliminary data.</text>
</comment>
<dbReference type="AlphaFoldDB" id="A0A543NK19"/>
<protein>
    <recommendedName>
        <fullName evidence="3">Polymerase nucleotidyl transferase domain-containing protein</fullName>
    </recommendedName>
</protein>
<organism evidence="1 2">
    <name type="scientific">Haloactinospora alba</name>
    <dbReference type="NCBI Taxonomy" id="405555"/>
    <lineage>
        <taxon>Bacteria</taxon>
        <taxon>Bacillati</taxon>
        <taxon>Actinomycetota</taxon>
        <taxon>Actinomycetes</taxon>
        <taxon>Streptosporangiales</taxon>
        <taxon>Nocardiopsidaceae</taxon>
        <taxon>Haloactinospora</taxon>
    </lineage>
</organism>
<sequence>MTTTALSDTDVVRDRDYLLADNGIIFKVIGDVHPKTHYLGYVKYHPSPLGDRYLLGDTYRKNTIVPESFGILADHPDFYVYSDELGCVITGVPQARLRTRYSCREALATIRSAPTKVMRVPVGQDLLSIIDAIADSGNLPLFGITGSFLVGCFTTDSDIDLVCYGEEGYDAARRLFADESLIVPYRGARAQRLYQRRATYMAGSGFNSLMKQERRKLQGVTTGTGAHINCEPLRADRDTDLQRIGAMKEIGEIQGLAEVTDHSQGLLTPAIYGINLENVLGSTVDDPAWLTARVTHIFSHLGAHTGAFRAGDRIHLSGRLVHFRNDNRSGFGISLTPWSVQGDYRATLIN</sequence>
<evidence type="ECO:0000313" key="1">
    <source>
        <dbReference type="EMBL" id="TQN32215.1"/>
    </source>
</evidence>
<keyword evidence="2" id="KW-1185">Reference proteome</keyword>
<dbReference type="RefSeq" id="WP_246062235.1">
    <property type="nucleotide sequence ID" value="NZ_VFQC01000001.1"/>
</dbReference>
<proteinExistence type="predicted"/>
<gene>
    <name evidence="1" type="ORF">FHX37_2165</name>
</gene>
<name>A0A543NK19_9ACTN</name>
<accession>A0A543NK19</accession>
<dbReference type="Proteomes" id="UP000317422">
    <property type="component" value="Unassembled WGS sequence"/>
</dbReference>